<name>A0A1D8PAH3_9FLAO</name>
<dbReference type="InterPro" id="IPR021135">
    <property type="entry name" value="PEP_COase"/>
</dbReference>
<accession>A0A1D8PAH3</accession>
<dbReference type="SUPFAM" id="SSF51621">
    <property type="entry name" value="Phosphoenolpyruvate/pyruvate domain"/>
    <property type="match status" value="1"/>
</dbReference>
<sequence length="863" mass="98937">MATQPKLKRFNDNVLDKYQIYNSIFTALPFDSISNTGVLLPLFHEVCENGFANKKNPTEIVEYFFKKYQDKPSESDQISLLFRFIQYIERQVVLFDAIEDAAFPIINNMSGVGTLRNIKEMAKSNEKRDALIKLLNDFKVRIVLTAHPTQFYPGTVLGIITDLTKAIETGDLLKIKKLLAQLGKTPFFKQQKPTPYDEAVNLIWYLENVFYHSFSKIYNYIQGNIGSDTSINNEVINIGFWPGGDRDGNPFVTTEITLKVAERLRHTVLTNYFRDLRKLKRRLTFDQVKEPITELERRVYEEITFPKNKKGKLKLEDFINQLLTIRETIITKHKSLFLDELDDLINKVKLFGFHFATLDIRQDSRVHHTVFTELVAHLQKEGSDIFPKNYNDLSTTEQVEFLSTVKGKINDSGYNNELIEKTIGSIYALKTIQKNNGELGCNRYIISNNQTALNVMQTFAMLNLCGFGSKLPVDVIPLFETVEDLKVAHTVMEELYQNKAYIKHLKNRKYKQTIMLGFSDGTKDGGYLMANWGIFKAKENLTQMSRKYGVKVIFFDGRGGPPARGGGKTHQFYASFGPTIENQEIQLTIQGQTISSNFGTLESSQYNLEQLLSAGISNELFSGSKNVLTNDQKSLMEDLAQISYKTYVDFKNHPKFLPYLEQMSTLKYYAKTNIGSRPSKRSQSDKLNFSDLRAIPFVGSWSQLKQNVPGFYGVGTALKKYEDNGELDKVKDLYNNSDFFKTLLENSMMSLSKSFFELTSYMANDPEFGDFWKIIYEEYKTTKRLILEVAGYSELMENSPEGKASIDIRENIVLPLLTIQQFALRKIQELKKQPNVDTKEIEVYEKIVTRSLFGNINASRNSA</sequence>
<protein>
    <recommendedName>
        <fullName evidence="2">Phosphoenolpyruvate carboxylase</fullName>
    </recommendedName>
</protein>
<dbReference type="OrthoDB" id="9768133at2"/>
<evidence type="ECO:0000256" key="1">
    <source>
        <dbReference type="ARBA" id="ARBA00003670"/>
    </source>
</evidence>
<keyword evidence="3" id="KW-0670">Pyruvate</keyword>
<proteinExistence type="predicted"/>
<dbReference type="InterPro" id="IPR015813">
    <property type="entry name" value="Pyrv/PenolPyrv_kinase-like_dom"/>
</dbReference>
<organism evidence="3 4">
    <name type="scientific">Urechidicola croceus</name>
    <dbReference type="NCBI Taxonomy" id="1850246"/>
    <lineage>
        <taxon>Bacteria</taxon>
        <taxon>Pseudomonadati</taxon>
        <taxon>Bacteroidota</taxon>
        <taxon>Flavobacteriia</taxon>
        <taxon>Flavobacteriales</taxon>
        <taxon>Flavobacteriaceae</taxon>
        <taxon>Urechidicola</taxon>
    </lineage>
</organism>
<dbReference type="AlphaFoldDB" id="A0A1D8PAH3"/>
<evidence type="ECO:0000313" key="3">
    <source>
        <dbReference type="EMBL" id="AOW21562.1"/>
    </source>
</evidence>
<dbReference type="GO" id="GO:0015977">
    <property type="term" value="P:carbon fixation"/>
    <property type="evidence" value="ECO:0007669"/>
    <property type="project" value="InterPro"/>
</dbReference>
<dbReference type="KEGG" id="lul:LPB138_13135"/>
<evidence type="ECO:0000313" key="4">
    <source>
        <dbReference type="Proteomes" id="UP000176050"/>
    </source>
</evidence>
<gene>
    <name evidence="3" type="ORF">LPB138_13135</name>
</gene>
<dbReference type="PANTHER" id="PTHR30523:SF6">
    <property type="entry name" value="PHOSPHOENOLPYRUVATE CARBOXYLASE"/>
    <property type="match status" value="1"/>
</dbReference>
<dbReference type="Proteomes" id="UP000176050">
    <property type="component" value="Chromosome"/>
</dbReference>
<dbReference type="GO" id="GO:0008964">
    <property type="term" value="F:phosphoenolpyruvate carboxylase activity"/>
    <property type="evidence" value="ECO:0007669"/>
    <property type="project" value="InterPro"/>
</dbReference>
<dbReference type="PANTHER" id="PTHR30523">
    <property type="entry name" value="PHOSPHOENOLPYRUVATE CARBOXYLASE"/>
    <property type="match status" value="1"/>
</dbReference>
<dbReference type="GO" id="GO:0005829">
    <property type="term" value="C:cytosol"/>
    <property type="evidence" value="ECO:0007669"/>
    <property type="project" value="TreeGrafter"/>
</dbReference>
<dbReference type="RefSeq" id="WP_070237722.1">
    <property type="nucleotide sequence ID" value="NZ_CP017478.1"/>
</dbReference>
<dbReference type="PRINTS" id="PR00150">
    <property type="entry name" value="PEPCARBXLASE"/>
</dbReference>
<dbReference type="GO" id="GO:0006099">
    <property type="term" value="P:tricarboxylic acid cycle"/>
    <property type="evidence" value="ECO:0007669"/>
    <property type="project" value="InterPro"/>
</dbReference>
<keyword evidence="4" id="KW-1185">Reference proteome</keyword>
<dbReference type="STRING" id="1850246.LPB138_13135"/>
<dbReference type="EMBL" id="CP017478">
    <property type="protein sequence ID" value="AOW21562.1"/>
    <property type="molecule type" value="Genomic_DNA"/>
</dbReference>
<comment type="function">
    <text evidence="1">Forms oxaloacetate, a four-carbon dicarboxylic acid source for the tricarboxylic acid cycle.</text>
</comment>
<evidence type="ECO:0000256" key="2">
    <source>
        <dbReference type="ARBA" id="ARBA00022419"/>
    </source>
</evidence>
<reference evidence="3 4" key="1">
    <citation type="submission" date="2016-10" db="EMBL/GenBank/DDBJ databases">
        <title>Lutibacter sp. LPB0138, isolated from marine gastropod.</title>
        <authorList>
            <person name="Kim E."/>
            <person name="Yi H."/>
        </authorList>
    </citation>
    <scope>NUCLEOTIDE SEQUENCE [LARGE SCALE GENOMIC DNA]</scope>
    <source>
        <strain evidence="3 4">LPB0138</strain>
    </source>
</reference>
<dbReference type="Pfam" id="PF00311">
    <property type="entry name" value="PEPcase"/>
    <property type="match status" value="2"/>
</dbReference>